<organism evidence="10 11">
    <name type="scientific">Kitasatospora herbaricolor</name>
    <dbReference type="NCBI Taxonomy" id="68217"/>
    <lineage>
        <taxon>Bacteria</taxon>
        <taxon>Bacillati</taxon>
        <taxon>Actinomycetota</taxon>
        <taxon>Actinomycetes</taxon>
        <taxon>Kitasatosporales</taxon>
        <taxon>Streptomycetaceae</taxon>
        <taxon>Kitasatospora</taxon>
    </lineage>
</organism>
<dbReference type="PROSITE" id="PS50928">
    <property type="entry name" value="ABC_TM1"/>
    <property type="match status" value="1"/>
</dbReference>
<feature type="domain" description="ABC transmembrane type-1" evidence="9">
    <location>
        <begin position="132"/>
        <end position="312"/>
    </location>
</feature>
<dbReference type="CDD" id="cd06261">
    <property type="entry name" value="TM_PBP2"/>
    <property type="match status" value="1"/>
</dbReference>
<gene>
    <name evidence="10" type="ORF">OG469_26855</name>
</gene>
<evidence type="ECO:0000313" key="11">
    <source>
        <dbReference type="Proteomes" id="UP001432014"/>
    </source>
</evidence>
<dbReference type="Pfam" id="PF00528">
    <property type="entry name" value="BPD_transp_1"/>
    <property type="match status" value="1"/>
</dbReference>
<dbReference type="PANTHER" id="PTHR30151">
    <property type="entry name" value="ALKANE SULFONATE ABC TRANSPORTER-RELATED, MEMBRANE SUBUNIT"/>
    <property type="match status" value="1"/>
</dbReference>
<evidence type="ECO:0000256" key="4">
    <source>
        <dbReference type="ARBA" id="ARBA00022692"/>
    </source>
</evidence>
<keyword evidence="2 7" id="KW-0813">Transport</keyword>
<feature type="transmembrane region" description="Helical" evidence="7">
    <location>
        <begin position="198"/>
        <end position="221"/>
    </location>
</feature>
<evidence type="ECO:0000256" key="5">
    <source>
        <dbReference type="ARBA" id="ARBA00022989"/>
    </source>
</evidence>
<sequence>MSTDLNPPRPAVAVRTATADPRPVAEPAPAPPRAPGTEAAPAPLPVTPAGPVDRAPGAERAPDPARGPGVLRRLAGLLLSGAVKSVAILALLLLWELAPRFELVDPTFLPPFSEVLDAWYGLLQNGQLADNTVASLTRSLSGFGLAVVIGVPLGLLIGWYRPVANLLSPLLELFRNTAALALLPVFVLILGIGETSKISIVLYACLWPILLNTISAVRSVDPTLIRLARSLDLSAPRLFQKVILPASVPVIFTGVRLAGAVSILVLVAAEMVGAKAGLGYLINASQYNFAIPQMYAGIVTISVIGLVFNQLLVALERRFTAWRAPLVG</sequence>
<keyword evidence="3" id="KW-1003">Cell membrane</keyword>
<evidence type="ECO:0000256" key="7">
    <source>
        <dbReference type="RuleBase" id="RU363032"/>
    </source>
</evidence>
<evidence type="ECO:0000256" key="1">
    <source>
        <dbReference type="ARBA" id="ARBA00004651"/>
    </source>
</evidence>
<dbReference type="Proteomes" id="UP001432014">
    <property type="component" value="Chromosome"/>
</dbReference>
<comment type="subcellular location">
    <subcellularLocation>
        <location evidence="1 7">Cell membrane</location>
        <topology evidence="1 7">Multi-pass membrane protein</topology>
    </subcellularLocation>
</comment>
<reference evidence="10 11" key="1">
    <citation type="submission" date="2022-10" db="EMBL/GenBank/DDBJ databases">
        <title>The complete genomes of actinobacterial strains from the NBC collection.</title>
        <authorList>
            <person name="Joergensen T.S."/>
            <person name="Alvarez Arevalo M."/>
            <person name="Sterndorff E.B."/>
            <person name="Faurdal D."/>
            <person name="Vuksanovic O."/>
            <person name="Mourched A.-S."/>
            <person name="Charusanti P."/>
            <person name="Shaw S."/>
            <person name="Blin K."/>
            <person name="Weber T."/>
        </authorList>
    </citation>
    <scope>NUCLEOTIDE SEQUENCE [LARGE SCALE GENOMIC DNA]</scope>
    <source>
        <strain evidence="10 11">NBC_01247</strain>
    </source>
</reference>
<dbReference type="EMBL" id="CP108482">
    <property type="protein sequence ID" value="WUS58807.1"/>
    <property type="molecule type" value="Genomic_DNA"/>
</dbReference>
<proteinExistence type="inferred from homology"/>
<evidence type="ECO:0000313" key="10">
    <source>
        <dbReference type="EMBL" id="WUS58807.1"/>
    </source>
</evidence>
<dbReference type="InterPro" id="IPR000515">
    <property type="entry name" value="MetI-like"/>
</dbReference>
<comment type="similarity">
    <text evidence="7">Belongs to the binding-protein-dependent transport system permease family.</text>
</comment>
<evidence type="ECO:0000256" key="8">
    <source>
        <dbReference type="SAM" id="MobiDB-lite"/>
    </source>
</evidence>
<dbReference type="PANTHER" id="PTHR30151:SF0">
    <property type="entry name" value="ABC TRANSPORTER PERMEASE PROTEIN MJ0413-RELATED"/>
    <property type="match status" value="1"/>
</dbReference>
<evidence type="ECO:0000256" key="6">
    <source>
        <dbReference type="ARBA" id="ARBA00023136"/>
    </source>
</evidence>
<dbReference type="SUPFAM" id="SSF161098">
    <property type="entry name" value="MetI-like"/>
    <property type="match status" value="1"/>
</dbReference>
<evidence type="ECO:0000256" key="2">
    <source>
        <dbReference type="ARBA" id="ARBA00022448"/>
    </source>
</evidence>
<evidence type="ECO:0000256" key="3">
    <source>
        <dbReference type="ARBA" id="ARBA00022475"/>
    </source>
</evidence>
<keyword evidence="11" id="KW-1185">Reference proteome</keyword>
<evidence type="ECO:0000259" key="9">
    <source>
        <dbReference type="PROSITE" id="PS50928"/>
    </source>
</evidence>
<accession>A0ABZ1WD61</accession>
<feature type="region of interest" description="Disordered" evidence="8">
    <location>
        <begin position="1"/>
        <end position="66"/>
    </location>
</feature>
<name>A0ABZ1WD61_9ACTN</name>
<feature type="transmembrane region" description="Helical" evidence="7">
    <location>
        <begin position="289"/>
        <end position="315"/>
    </location>
</feature>
<feature type="transmembrane region" description="Helical" evidence="7">
    <location>
        <begin position="242"/>
        <end position="269"/>
    </location>
</feature>
<feature type="transmembrane region" description="Helical" evidence="7">
    <location>
        <begin position="140"/>
        <end position="161"/>
    </location>
</feature>
<feature type="compositionally biased region" description="Pro residues" evidence="8">
    <location>
        <begin position="24"/>
        <end position="34"/>
    </location>
</feature>
<feature type="transmembrane region" description="Helical" evidence="7">
    <location>
        <begin position="74"/>
        <end position="95"/>
    </location>
</feature>
<dbReference type="Gene3D" id="1.10.3720.10">
    <property type="entry name" value="MetI-like"/>
    <property type="match status" value="1"/>
</dbReference>
<dbReference type="RefSeq" id="WP_329611522.1">
    <property type="nucleotide sequence ID" value="NZ_CP108482.1"/>
</dbReference>
<protein>
    <submittedName>
        <fullName evidence="10">ABC transporter permease</fullName>
    </submittedName>
</protein>
<keyword evidence="5 7" id="KW-1133">Transmembrane helix</keyword>
<keyword evidence="4 7" id="KW-0812">Transmembrane</keyword>
<dbReference type="InterPro" id="IPR035906">
    <property type="entry name" value="MetI-like_sf"/>
</dbReference>
<keyword evidence="6 7" id="KW-0472">Membrane</keyword>
<feature type="transmembrane region" description="Helical" evidence="7">
    <location>
        <begin position="173"/>
        <end position="192"/>
    </location>
</feature>